<sequence>MTNFSKRIDGTHLEPGRRTVLRAGLAACAAIAVAWVTAGQAFALPMQAKAERPDQAQQADRYGSFLARYAQWVVSIEAEGQERGSPLTPAQREMATEIGIERPDKVRLVLVDAVPFPTEDAAMREIGEKLGFIGPGVVNNAQAFGYTIWVRDGFVLDRPGLAHELVHVWQIERSADFAAYLQDYMGQLRRHGHEDMPLEIEAYAANLKYACDKDSREGEDDAVEDLEEGTL</sequence>
<evidence type="ECO:0000313" key="2">
    <source>
        <dbReference type="EMBL" id="GGA09735.1"/>
    </source>
</evidence>
<keyword evidence="1" id="KW-0472">Membrane</keyword>
<keyword evidence="1" id="KW-1133">Transmembrane helix</keyword>
<keyword evidence="1" id="KW-0812">Transmembrane</keyword>
<comment type="caution">
    <text evidence="2">The sequence shown here is derived from an EMBL/GenBank/DDBJ whole genome shotgun (WGS) entry which is preliminary data.</text>
</comment>
<dbReference type="InterPro" id="IPR006311">
    <property type="entry name" value="TAT_signal"/>
</dbReference>
<evidence type="ECO:0000256" key="1">
    <source>
        <dbReference type="SAM" id="Phobius"/>
    </source>
</evidence>
<evidence type="ECO:0000313" key="3">
    <source>
        <dbReference type="Proteomes" id="UP000603317"/>
    </source>
</evidence>
<accession>A0ABQ1FFR2</accession>
<name>A0ABQ1FFR2_9SPHN</name>
<gene>
    <name evidence="2" type="ORF">GCM10010923_20210</name>
</gene>
<protein>
    <recommendedName>
        <fullName evidence="4">DUF4157 domain-containing protein</fullName>
    </recommendedName>
</protein>
<reference evidence="3" key="1">
    <citation type="journal article" date="2019" name="Int. J. Syst. Evol. Microbiol.">
        <title>The Global Catalogue of Microorganisms (GCM) 10K type strain sequencing project: providing services to taxonomists for standard genome sequencing and annotation.</title>
        <authorList>
            <consortium name="The Broad Institute Genomics Platform"/>
            <consortium name="The Broad Institute Genome Sequencing Center for Infectious Disease"/>
            <person name="Wu L."/>
            <person name="Ma J."/>
        </authorList>
    </citation>
    <scope>NUCLEOTIDE SEQUENCE [LARGE SCALE GENOMIC DNA]</scope>
    <source>
        <strain evidence="3">CGMCC 1.15297</strain>
    </source>
</reference>
<dbReference type="PROSITE" id="PS51318">
    <property type="entry name" value="TAT"/>
    <property type="match status" value="1"/>
</dbReference>
<feature type="transmembrane region" description="Helical" evidence="1">
    <location>
        <begin position="20"/>
        <end position="43"/>
    </location>
</feature>
<dbReference type="Proteomes" id="UP000603317">
    <property type="component" value="Unassembled WGS sequence"/>
</dbReference>
<dbReference type="RefSeq" id="WP_188642577.1">
    <property type="nucleotide sequence ID" value="NZ_BMID01000001.1"/>
</dbReference>
<evidence type="ECO:0008006" key="4">
    <source>
        <dbReference type="Google" id="ProtNLM"/>
    </source>
</evidence>
<keyword evidence="3" id="KW-1185">Reference proteome</keyword>
<organism evidence="2 3">
    <name type="scientific">Blastomonas marina</name>
    <dbReference type="NCBI Taxonomy" id="1867408"/>
    <lineage>
        <taxon>Bacteria</taxon>
        <taxon>Pseudomonadati</taxon>
        <taxon>Pseudomonadota</taxon>
        <taxon>Alphaproteobacteria</taxon>
        <taxon>Sphingomonadales</taxon>
        <taxon>Sphingomonadaceae</taxon>
        <taxon>Blastomonas</taxon>
    </lineage>
</organism>
<proteinExistence type="predicted"/>
<dbReference type="EMBL" id="BMID01000001">
    <property type="protein sequence ID" value="GGA09735.1"/>
    <property type="molecule type" value="Genomic_DNA"/>
</dbReference>